<dbReference type="PANTHER" id="PTHR43032">
    <property type="entry name" value="PROTEIN-METHIONINE-SULFOXIDE REDUCTASE"/>
    <property type="match status" value="1"/>
</dbReference>
<proteinExistence type="predicted"/>
<feature type="transmembrane region" description="Helical" evidence="1">
    <location>
        <begin position="12"/>
        <end position="36"/>
    </location>
</feature>
<evidence type="ECO:0000256" key="1">
    <source>
        <dbReference type="SAM" id="Phobius"/>
    </source>
</evidence>
<dbReference type="InterPro" id="IPR000572">
    <property type="entry name" value="OxRdtase_Mopterin-bd_dom"/>
</dbReference>
<dbReference type="Pfam" id="PF00174">
    <property type="entry name" value="Oxidored_molyb"/>
    <property type="match status" value="1"/>
</dbReference>
<dbReference type="GO" id="GO:0016491">
    <property type="term" value="F:oxidoreductase activity"/>
    <property type="evidence" value="ECO:0007669"/>
    <property type="project" value="InterPro"/>
</dbReference>
<keyword evidence="1" id="KW-0812">Transmembrane</keyword>
<sequence length="364" mass="39001">MTRAGREPVTAGRLGVWLAVTFGICMITGLISHGIQHPPGWFDWPSRPVNLYRITQGAHVLSGIAAIPLLAAKLWSVAPKLFERPVVRSLPHLLERGSLLVLIASATFELITGLFNIAQNYPWNFSFPDLHFALGWIAVGSLLLHAAVKIPAFRSALGEPREPAERGGLVGRRGFLGLTALSVGTAVTVTAGMTVPWLRDLAVLGTRSPNGPQGLPVNRTATAAGVLDISRDPGWRLEVSGPRGTRTFSRPELAALPQTTAELPIACVEGWSAQATWSGVPLADLLREVGAAPDAEVRISSLEEGSPYSSTVLPAAHARDPLTLLALRLGGEPLHPDHGYPCRLIAPNRPGVLQTKWVRRVEVL</sequence>
<name>A0A840NCC0_9PSEU</name>
<comment type="caution">
    <text evidence="3">The sequence shown here is derived from an EMBL/GenBank/DDBJ whole genome shotgun (WGS) entry which is preliminary data.</text>
</comment>
<dbReference type="CDD" id="cd00321">
    <property type="entry name" value="SO_family_Moco"/>
    <property type="match status" value="1"/>
</dbReference>
<dbReference type="EMBL" id="JACHIV010000001">
    <property type="protein sequence ID" value="MBB5067765.1"/>
    <property type="molecule type" value="Genomic_DNA"/>
</dbReference>
<reference evidence="3 4" key="1">
    <citation type="submission" date="2020-08" db="EMBL/GenBank/DDBJ databases">
        <title>Sequencing the genomes of 1000 actinobacteria strains.</title>
        <authorList>
            <person name="Klenk H.-P."/>
        </authorList>
    </citation>
    <scope>NUCLEOTIDE SEQUENCE [LARGE SCALE GENOMIC DNA]</scope>
    <source>
        <strain evidence="3 4">DSM 45582</strain>
    </source>
</reference>
<accession>A0A840NCC0</accession>
<dbReference type="Proteomes" id="UP000580474">
    <property type="component" value="Unassembled WGS sequence"/>
</dbReference>
<dbReference type="PRINTS" id="PR00407">
    <property type="entry name" value="EUMOPTERIN"/>
</dbReference>
<dbReference type="RefSeq" id="WP_184477509.1">
    <property type="nucleotide sequence ID" value="NZ_JACHIV010000001.1"/>
</dbReference>
<feature type="domain" description="Oxidoreductase molybdopterin-binding" evidence="2">
    <location>
        <begin position="233"/>
        <end position="363"/>
    </location>
</feature>
<keyword evidence="1" id="KW-0472">Membrane</keyword>
<protein>
    <recommendedName>
        <fullName evidence="2">Oxidoreductase molybdopterin-binding domain-containing protein</fullName>
    </recommendedName>
</protein>
<dbReference type="InterPro" id="IPR008335">
    <property type="entry name" value="Mopterin_OxRdtase_euk"/>
</dbReference>
<evidence type="ECO:0000313" key="3">
    <source>
        <dbReference type="EMBL" id="MBB5067765.1"/>
    </source>
</evidence>
<dbReference type="SUPFAM" id="SSF56524">
    <property type="entry name" value="Oxidoreductase molybdopterin-binding domain"/>
    <property type="match status" value="1"/>
</dbReference>
<dbReference type="PANTHER" id="PTHR43032:SF2">
    <property type="entry name" value="BLL0505 PROTEIN"/>
    <property type="match status" value="1"/>
</dbReference>
<evidence type="ECO:0000313" key="4">
    <source>
        <dbReference type="Proteomes" id="UP000580474"/>
    </source>
</evidence>
<feature type="transmembrane region" description="Helical" evidence="1">
    <location>
        <begin position="99"/>
        <end position="118"/>
    </location>
</feature>
<evidence type="ECO:0000259" key="2">
    <source>
        <dbReference type="Pfam" id="PF00174"/>
    </source>
</evidence>
<dbReference type="Gene3D" id="3.90.420.10">
    <property type="entry name" value="Oxidoreductase, molybdopterin-binding domain"/>
    <property type="match status" value="1"/>
</dbReference>
<keyword evidence="1" id="KW-1133">Transmembrane helix</keyword>
<feature type="transmembrane region" description="Helical" evidence="1">
    <location>
        <begin position="174"/>
        <end position="198"/>
    </location>
</feature>
<dbReference type="AlphaFoldDB" id="A0A840NCC0"/>
<feature type="transmembrane region" description="Helical" evidence="1">
    <location>
        <begin position="56"/>
        <end position="78"/>
    </location>
</feature>
<gene>
    <name evidence="3" type="ORF">BJ969_000853</name>
</gene>
<feature type="transmembrane region" description="Helical" evidence="1">
    <location>
        <begin position="130"/>
        <end position="153"/>
    </location>
</feature>
<organism evidence="3 4">
    <name type="scientific">Saccharopolyspora gloriosae</name>
    <dbReference type="NCBI Taxonomy" id="455344"/>
    <lineage>
        <taxon>Bacteria</taxon>
        <taxon>Bacillati</taxon>
        <taxon>Actinomycetota</taxon>
        <taxon>Actinomycetes</taxon>
        <taxon>Pseudonocardiales</taxon>
        <taxon>Pseudonocardiaceae</taxon>
        <taxon>Saccharopolyspora</taxon>
    </lineage>
</organism>
<keyword evidence="4" id="KW-1185">Reference proteome</keyword>
<dbReference type="InterPro" id="IPR036374">
    <property type="entry name" value="OxRdtase_Mopterin-bd_sf"/>
</dbReference>